<reference evidence="1 2" key="1">
    <citation type="journal article" date="2021" name="Nat. Plants">
        <title>The Taxus genome provides insights into paclitaxel biosynthesis.</title>
        <authorList>
            <person name="Xiong X."/>
            <person name="Gou J."/>
            <person name="Liao Q."/>
            <person name="Li Y."/>
            <person name="Zhou Q."/>
            <person name="Bi G."/>
            <person name="Li C."/>
            <person name="Du R."/>
            <person name="Wang X."/>
            <person name="Sun T."/>
            <person name="Guo L."/>
            <person name="Liang H."/>
            <person name="Lu P."/>
            <person name="Wu Y."/>
            <person name="Zhang Z."/>
            <person name="Ro D.K."/>
            <person name="Shang Y."/>
            <person name="Huang S."/>
            <person name="Yan J."/>
        </authorList>
    </citation>
    <scope>NUCLEOTIDE SEQUENCE [LARGE SCALE GENOMIC DNA]</scope>
    <source>
        <strain evidence="1">Ta-2019</strain>
    </source>
</reference>
<proteinExistence type="predicted"/>
<dbReference type="EMBL" id="JAHRHJ020000001">
    <property type="protein sequence ID" value="KAH9331750.1"/>
    <property type="molecule type" value="Genomic_DNA"/>
</dbReference>
<sequence>VCKLLRQENVIPLLGAWLREKVPRGGEEHERQILHANLPPHNLDYDKEITLNTVVDGWLLSNILIDTDAE</sequence>
<dbReference type="AlphaFoldDB" id="A0AA38H1E6"/>
<gene>
    <name evidence="1" type="ORF">KI387_003858</name>
</gene>
<evidence type="ECO:0000313" key="2">
    <source>
        <dbReference type="Proteomes" id="UP000824469"/>
    </source>
</evidence>
<accession>A0AA38H1E6</accession>
<comment type="caution">
    <text evidence="1">The sequence shown here is derived from an EMBL/GenBank/DDBJ whole genome shotgun (WGS) entry which is preliminary data.</text>
</comment>
<name>A0AA38H1E6_TAXCH</name>
<dbReference type="Proteomes" id="UP000824469">
    <property type="component" value="Unassembled WGS sequence"/>
</dbReference>
<organism evidence="1 2">
    <name type="scientific">Taxus chinensis</name>
    <name type="common">Chinese yew</name>
    <name type="synonym">Taxus wallichiana var. chinensis</name>
    <dbReference type="NCBI Taxonomy" id="29808"/>
    <lineage>
        <taxon>Eukaryota</taxon>
        <taxon>Viridiplantae</taxon>
        <taxon>Streptophyta</taxon>
        <taxon>Embryophyta</taxon>
        <taxon>Tracheophyta</taxon>
        <taxon>Spermatophyta</taxon>
        <taxon>Pinopsida</taxon>
        <taxon>Pinidae</taxon>
        <taxon>Conifers II</taxon>
        <taxon>Cupressales</taxon>
        <taxon>Taxaceae</taxon>
        <taxon>Taxus</taxon>
    </lineage>
</organism>
<feature type="non-terminal residue" evidence="1">
    <location>
        <position position="70"/>
    </location>
</feature>
<evidence type="ECO:0000313" key="1">
    <source>
        <dbReference type="EMBL" id="KAH9331750.1"/>
    </source>
</evidence>
<protein>
    <submittedName>
        <fullName evidence="1">Uncharacterized protein</fullName>
    </submittedName>
</protein>
<keyword evidence="2" id="KW-1185">Reference proteome</keyword>
<feature type="non-terminal residue" evidence="1">
    <location>
        <position position="1"/>
    </location>
</feature>